<evidence type="ECO:0000313" key="3">
    <source>
        <dbReference type="Proteomes" id="UP000247792"/>
    </source>
</evidence>
<organism evidence="2 3">
    <name type="scientific">Undibacterium pigrum</name>
    <dbReference type="NCBI Taxonomy" id="401470"/>
    <lineage>
        <taxon>Bacteria</taxon>
        <taxon>Pseudomonadati</taxon>
        <taxon>Pseudomonadota</taxon>
        <taxon>Betaproteobacteria</taxon>
        <taxon>Burkholderiales</taxon>
        <taxon>Oxalobacteraceae</taxon>
        <taxon>Undibacterium</taxon>
    </lineage>
</organism>
<accession>A0A318JN48</accession>
<dbReference type="AlphaFoldDB" id="A0A318JN48"/>
<gene>
    <name evidence="2" type="ORF">DFR42_107294</name>
</gene>
<sequence>MITLRQTLSRHDTYFEKQDNEEQVSLAFFILACFVICLIVAYSLVAFRDKWNTEPQVRNWLANGDNISALRLFSIGFFHSSDLLIAGDGTVCSRSDENSPVAGHLNEANLQRLMNLVATHDIRSQHSSWSEPMYTCREDIGIEIQLRSGEIVRKIPVDLGTGNVNIITQAIWDARDNMNISQPDKATSCMAKGPLLPNRDN</sequence>
<reference evidence="2 3" key="1">
    <citation type="submission" date="2018-05" db="EMBL/GenBank/DDBJ databases">
        <title>Genomic Encyclopedia of Type Strains, Phase IV (KMG-IV): sequencing the most valuable type-strain genomes for metagenomic binning, comparative biology and taxonomic classification.</title>
        <authorList>
            <person name="Goeker M."/>
        </authorList>
    </citation>
    <scope>NUCLEOTIDE SEQUENCE [LARGE SCALE GENOMIC DNA]</scope>
    <source>
        <strain evidence="2 3">DSM 19792</strain>
    </source>
</reference>
<proteinExistence type="predicted"/>
<dbReference type="Proteomes" id="UP000247792">
    <property type="component" value="Unassembled WGS sequence"/>
</dbReference>
<keyword evidence="1" id="KW-1133">Transmembrane helix</keyword>
<dbReference type="EMBL" id="QJKB01000007">
    <property type="protein sequence ID" value="PXX41642.1"/>
    <property type="molecule type" value="Genomic_DNA"/>
</dbReference>
<name>A0A318JN48_9BURK</name>
<keyword evidence="3" id="KW-1185">Reference proteome</keyword>
<keyword evidence="1" id="KW-0472">Membrane</keyword>
<dbReference type="PROSITE" id="PS51257">
    <property type="entry name" value="PROKAR_LIPOPROTEIN"/>
    <property type="match status" value="1"/>
</dbReference>
<evidence type="ECO:0000313" key="2">
    <source>
        <dbReference type="EMBL" id="PXX41642.1"/>
    </source>
</evidence>
<feature type="transmembrane region" description="Helical" evidence="1">
    <location>
        <begin position="26"/>
        <end position="47"/>
    </location>
</feature>
<dbReference type="RefSeq" id="WP_110256858.1">
    <property type="nucleotide sequence ID" value="NZ_QJKB01000007.1"/>
</dbReference>
<comment type="caution">
    <text evidence="2">The sequence shown here is derived from an EMBL/GenBank/DDBJ whole genome shotgun (WGS) entry which is preliminary data.</text>
</comment>
<protein>
    <submittedName>
        <fullName evidence="2">Uncharacterized protein</fullName>
    </submittedName>
</protein>
<keyword evidence="1" id="KW-0812">Transmembrane</keyword>
<evidence type="ECO:0000256" key="1">
    <source>
        <dbReference type="SAM" id="Phobius"/>
    </source>
</evidence>